<sequence>MAITQSDIDKINQAIAKGEHIVRFADRMVEYRSVDELIKARNAMAAELAKAQNPRRSRTVRIYHAGKGY</sequence>
<proteinExistence type="predicted"/>
<organism evidence="1 2">
    <name type="scientific">Nitrosomonas oligotropha</name>
    <dbReference type="NCBI Taxonomy" id="42354"/>
    <lineage>
        <taxon>Bacteria</taxon>
        <taxon>Pseudomonadati</taxon>
        <taxon>Pseudomonadota</taxon>
        <taxon>Betaproteobacteria</taxon>
        <taxon>Nitrosomonadales</taxon>
        <taxon>Nitrosomonadaceae</taxon>
        <taxon>Nitrosomonas</taxon>
    </lineage>
</organism>
<protein>
    <submittedName>
        <fullName evidence="1">Uncharacterized protein</fullName>
    </submittedName>
</protein>
<comment type="caution">
    <text evidence="1">The sequence shown here is derived from an EMBL/GenBank/DDBJ whole genome shotgun (WGS) entry which is preliminary data.</text>
</comment>
<reference evidence="1 2" key="1">
    <citation type="submission" date="2018-04" db="EMBL/GenBank/DDBJ databases">
        <title>Active sludge and wastewater microbial communities from Klosterneuburg, Austria.</title>
        <authorList>
            <person name="Wagner M."/>
        </authorList>
    </citation>
    <scope>NUCLEOTIDE SEQUENCE [LARGE SCALE GENOMIC DNA]</scope>
    <source>
        <strain evidence="1 2">Nm49</strain>
    </source>
</reference>
<accession>A0A2T5HGY8</accession>
<dbReference type="EMBL" id="QAOI01000031">
    <property type="protein sequence ID" value="PTQ70838.1"/>
    <property type="molecule type" value="Genomic_DNA"/>
</dbReference>
<dbReference type="AlphaFoldDB" id="A0A2T5HGY8"/>
<evidence type="ECO:0000313" key="1">
    <source>
        <dbReference type="EMBL" id="PTQ70838.1"/>
    </source>
</evidence>
<evidence type="ECO:0000313" key="2">
    <source>
        <dbReference type="Proteomes" id="UP000244128"/>
    </source>
</evidence>
<name>A0A2T5HGY8_9PROT</name>
<dbReference type="RefSeq" id="WP_107804246.1">
    <property type="nucleotide sequence ID" value="NZ_QAOI01000031.1"/>
</dbReference>
<dbReference type="NCBIfam" id="NF047331">
    <property type="entry name" value="phage_HTJ"/>
    <property type="match status" value="1"/>
</dbReference>
<dbReference type="Proteomes" id="UP000244128">
    <property type="component" value="Unassembled WGS sequence"/>
</dbReference>
<gene>
    <name evidence="1" type="ORF">C8R26_13125</name>
</gene>